<dbReference type="RefSeq" id="WP_344637992.1">
    <property type="nucleotide sequence ID" value="NZ_BAAATR010000018.1"/>
</dbReference>
<organism evidence="1 2">
    <name type="scientific">Kitasatospora cystarginea</name>
    <dbReference type="NCBI Taxonomy" id="58350"/>
    <lineage>
        <taxon>Bacteria</taxon>
        <taxon>Bacillati</taxon>
        <taxon>Actinomycetota</taxon>
        <taxon>Actinomycetes</taxon>
        <taxon>Kitasatosporales</taxon>
        <taxon>Streptomycetaceae</taxon>
        <taxon>Kitasatospora</taxon>
    </lineage>
</organism>
<dbReference type="EMBL" id="BAAATR010000018">
    <property type="protein sequence ID" value="GAA2253852.1"/>
    <property type="molecule type" value="Genomic_DNA"/>
</dbReference>
<evidence type="ECO:0000313" key="1">
    <source>
        <dbReference type="EMBL" id="GAA2253852.1"/>
    </source>
</evidence>
<proteinExistence type="predicted"/>
<dbReference type="Proteomes" id="UP001500305">
    <property type="component" value="Unassembled WGS sequence"/>
</dbReference>
<name>A0ABN3EBT6_9ACTN</name>
<reference evidence="1 2" key="1">
    <citation type="journal article" date="2019" name="Int. J. Syst. Evol. Microbiol.">
        <title>The Global Catalogue of Microorganisms (GCM) 10K type strain sequencing project: providing services to taxonomists for standard genome sequencing and annotation.</title>
        <authorList>
            <consortium name="The Broad Institute Genomics Platform"/>
            <consortium name="The Broad Institute Genome Sequencing Center for Infectious Disease"/>
            <person name="Wu L."/>
            <person name="Ma J."/>
        </authorList>
    </citation>
    <scope>NUCLEOTIDE SEQUENCE [LARGE SCALE GENOMIC DNA]</scope>
    <source>
        <strain evidence="1 2">JCM 7356</strain>
    </source>
</reference>
<keyword evidence="2" id="KW-1185">Reference proteome</keyword>
<sequence length="47" mass="5327">MDELLQKIASAITDEDIEQAQDSSVAMRESSHNAKKYRLQMFAVDPD</sequence>
<evidence type="ECO:0000313" key="2">
    <source>
        <dbReference type="Proteomes" id="UP001500305"/>
    </source>
</evidence>
<gene>
    <name evidence="1" type="ORF">GCM10010430_42010</name>
</gene>
<accession>A0ABN3EBT6</accession>
<protein>
    <submittedName>
        <fullName evidence="1">Uncharacterized protein</fullName>
    </submittedName>
</protein>
<comment type="caution">
    <text evidence="1">The sequence shown here is derived from an EMBL/GenBank/DDBJ whole genome shotgun (WGS) entry which is preliminary data.</text>
</comment>